<dbReference type="EMBL" id="CP039730">
    <property type="protein sequence ID" value="QHT44846.1"/>
    <property type="molecule type" value="Genomic_DNA"/>
</dbReference>
<feature type="signal peptide" evidence="2">
    <location>
        <begin position="1"/>
        <end position="27"/>
    </location>
</feature>
<gene>
    <name evidence="3" type="ORF">FCF09_14280</name>
</gene>
<dbReference type="RefSeq" id="WP_002352875.1">
    <property type="nucleotide sequence ID" value="NZ_CAMRPS010000009.1"/>
</dbReference>
<evidence type="ECO:0000256" key="1">
    <source>
        <dbReference type="SAM" id="MobiDB-lite"/>
    </source>
</evidence>
<name>A0A132Z635_ENTFC</name>
<organism evidence="3">
    <name type="scientific">Enterococcus faecium</name>
    <name type="common">Streptococcus faecium</name>
    <dbReference type="NCBI Taxonomy" id="1352"/>
    <lineage>
        <taxon>Bacteria</taxon>
        <taxon>Bacillati</taxon>
        <taxon>Bacillota</taxon>
        <taxon>Bacilli</taxon>
        <taxon>Lactobacillales</taxon>
        <taxon>Enterococcaceae</taxon>
        <taxon>Enterococcus</taxon>
    </lineage>
</organism>
<evidence type="ECO:0000256" key="2">
    <source>
        <dbReference type="SAM" id="SignalP"/>
    </source>
</evidence>
<dbReference type="InterPro" id="IPR036249">
    <property type="entry name" value="Thioredoxin-like_sf"/>
</dbReference>
<proteinExistence type="predicted"/>
<feature type="chain" id="PRO_5044292139" evidence="2">
    <location>
        <begin position="28"/>
        <end position="240"/>
    </location>
</feature>
<feature type="compositionally biased region" description="Low complexity" evidence="1">
    <location>
        <begin position="36"/>
        <end position="59"/>
    </location>
</feature>
<feature type="region of interest" description="Disordered" evidence="1">
    <location>
        <begin position="25"/>
        <end position="59"/>
    </location>
</feature>
<dbReference type="AlphaFoldDB" id="A0A132Z635"/>
<dbReference type="SUPFAM" id="SSF52833">
    <property type="entry name" value="Thioredoxin-like"/>
    <property type="match status" value="1"/>
</dbReference>
<evidence type="ECO:0000313" key="3">
    <source>
        <dbReference type="EMBL" id="QHT44846.1"/>
    </source>
</evidence>
<geneLocation type="plasmid" evidence="3">
    <name>pZY2</name>
</geneLocation>
<dbReference type="PROSITE" id="PS51257">
    <property type="entry name" value="PROKAR_LIPOPROTEIN"/>
    <property type="match status" value="1"/>
</dbReference>
<sequence length="240" mass="26663">MKATKLKLVLFSTAVLLTLSACGTSKSADNTKDTKSSSTVVTESSSAQTSTTMSSMTENNAEKFQKYKDVNQGKKPEEVYNEFISSVKNDESYGNDPLQNKNLTIVLYKPDCPDCQKAESKIMQEIQEGFSYAPTLMHDITIGKPAYEYHAVAVDITDGVPEWVQNIPGLADENNQYHTPTLAVVTPKKIDGTLYWDLMGMTTNTSDEMIESTSNYYMDLGAYKSYQQSEPVMDDQSTIK</sequence>
<accession>A0A132Z635</accession>
<reference evidence="3" key="1">
    <citation type="journal article" date="2020" name="J. Antimicrob. Chemother.">
        <title>Tandem amplification of the vanM gene cluster drives vancomycin resistance in vancomycin-variable enterococci.</title>
        <authorList>
            <person name="Sun L."/>
            <person name="Chen Y."/>
            <person name="Hua X."/>
            <person name="Chen Y."/>
            <person name="Hong J."/>
            <person name="Wu X."/>
            <person name="Jiang Y."/>
            <person name="van Schaik W."/>
            <person name="Qu T."/>
            <person name="Yu Y."/>
        </authorList>
    </citation>
    <scope>NUCLEOTIDE SEQUENCE [LARGE SCALE GENOMIC DNA]</scope>
    <source>
        <strain evidence="3">ZY2</strain>
        <plasmid evidence="3">pZY2</plasmid>
    </source>
</reference>
<keyword evidence="2" id="KW-0732">Signal</keyword>
<keyword evidence="3" id="KW-0614">Plasmid</keyword>
<protein>
    <submittedName>
        <fullName evidence="3">Uncharacterized protein</fullName>
    </submittedName>
</protein>